<organism evidence="2 3">
    <name type="scientific">Nonomuraea mangrovi</name>
    <dbReference type="NCBI Taxonomy" id="2316207"/>
    <lineage>
        <taxon>Bacteria</taxon>
        <taxon>Bacillati</taxon>
        <taxon>Actinomycetota</taxon>
        <taxon>Actinomycetes</taxon>
        <taxon>Streptosporangiales</taxon>
        <taxon>Streptosporangiaceae</taxon>
        <taxon>Nonomuraea</taxon>
    </lineage>
</organism>
<feature type="transmembrane region" description="Helical" evidence="1">
    <location>
        <begin position="70"/>
        <end position="90"/>
    </location>
</feature>
<dbReference type="Proteomes" id="UP001597368">
    <property type="component" value="Unassembled WGS sequence"/>
</dbReference>
<keyword evidence="1" id="KW-0812">Transmembrane</keyword>
<comment type="caution">
    <text evidence="2">The sequence shown here is derived from an EMBL/GenBank/DDBJ whole genome shotgun (WGS) entry which is preliminary data.</text>
</comment>
<feature type="transmembrane region" description="Helical" evidence="1">
    <location>
        <begin position="30"/>
        <end position="49"/>
    </location>
</feature>
<reference evidence="3" key="1">
    <citation type="journal article" date="2019" name="Int. J. Syst. Evol. Microbiol.">
        <title>The Global Catalogue of Microorganisms (GCM) 10K type strain sequencing project: providing services to taxonomists for standard genome sequencing and annotation.</title>
        <authorList>
            <consortium name="The Broad Institute Genomics Platform"/>
            <consortium name="The Broad Institute Genome Sequencing Center for Infectious Disease"/>
            <person name="Wu L."/>
            <person name="Ma J."/>
        </authorList>
    </citation>
    <scope>NUCLEOTIDE SEQUENCE [LARGE SCALE GENOMIC DNA]</scope>
    <source>
        <strain evidence="3">ICMP 6774ER</strain>
    </source>
</reference>
<gene>
    <name evidence="2" type="ORF">ACFSKW_29255</name>
</gene>
<keyword evidence="1" id="KW-0472">Membrane</keyword>
<dbReference type="EMBL" id="JBHUFV010000043">
    <property type="protein sequence ID" value="MFD1935565.1"/>
    <property type="molecule type" value="Genomic_DNA"/>
</dbReference>
<sequence>MSSHPISRESHQAPETPQEDGGVMALLERIGSVVVPIAVALYAVLYIGIEQMYGVFGVNPQQVGVDQAVLFGRMMSTLVLLLLIAAPLLGVESDGTYVLYDCDKVETFRRPMETTNLGRIELQPEREKGFTCGGLAK</sequence>
<proteinExistence type="predicted"/>
<dbReference type="RefSeq" id="WP_379575680.1">
    <property type="nucleotide sequence ID" value="NZ_JBHUFV010000043.1"/>
</dbReference>
<accession>A0ABW4T394</accession>
<keyword evidence="1" id="KW-1133">Transmembrane helix</keyword>
<evidence type="ECO:0000256" key="1">
    <source>
        <dbReference type="SAM" id="Phobius"/>
    </source>
</evidence>
<name>A0ABW4T394_9ACTN</name>
<evidence type="ECO:0000313" key="3">
    <source>
        <dbReference type="Proteomes" id="UP001597368"/>
    </source>
</evidence>
<keyword evidence="3" id="KW-1185">Reference proteome</keyword>
<protein>
    <submittedName>
        <fullName evidence="2">Uncharacterized protein</fullName>
    </submittedName>
</protein>
<evidence type="ECO:0000313" key="2">
    <source>
        <dbReference type="EMBL" id="MFD1935565.1"/>
    </source>
</evidence>